<dbReference type="EMBL" id="LOMY01000036">
    <property type="protein sequence ID" value="OCQ53599.1"/>
    <property type="molecule type" value="Genomic_DNA"/>
</dbReference>
<dbReference type="Proteomes" id="UP000093476">
    <property type="component" value="Unassembled WGS sequence"/>
</dbReference>
<gene>
    <name evidence="1" type="ORF">Ppb6_01225</name>
</gene>
<accession>A0A1C0U6Q5</accession>
<dbReference type="STRING" id="286156.Ppb6_01225"/>
<name>A0A1C0U6Q5_9GAMM</name>
<organism evidence="1 2">
    <name type="scientific">Photorhabdus australis subsp. thailandensis</name>
    <dbReference type="NCBI Taxonomy" id="2805096"/>
    <lineage>
        <taxon>Bacteria</taxon>
        <taxon>Pseudomonadati</taxon>
        <taxon>Pseudomonadota</taxon>
        <taxon>Gammaproteobacteria</taxon>
        <taxon>Enterobacterales</taxon>
        <taxon>Morganellaceae</taxon>
        <taxon>Photorhabdus</taxon>
    </lineage>
</organism>
<comment type="caution">
    <text evidence="1">The sequence shown here is derived from an EMBL/GenBank/DDBJ whole genome shotgun (WGS) entry which is preliminary data.</text>
</comment>
<evidence type="ECO:0000313" key="1">
    <source>
        <dbReference type="EMBL" id="OCQ53599.1"/>
    </source>
</evidence>
<dbReference type="AlphaFoldDB" id="A0A1C0U6Q5"/>
<keyword evidence="2" id="KW-1185">Reference proteome</keyword>
<evidence type="ECO:0000313" key="2">
    <source>
        <dbReference type="Proteomes" id="UP000093476"/>
    </source>
</evidence>
<proteinExistence type="predicted"/>
<sequence>MKKSFYVLAGKYVEYEGEQTEDIKFAHSFNSMEEAEQCVIENELTVCQICRIEVYFN</sequence>
<protein>
    <submittedName>
        <fullName evidence="1">Uncharacterized protein</fullName>
    </submittedName>
</protein>
<reference evidence="1 2" key="1">
    <citation type="submission" date="2015-12" db="EMBL/GenBank/DDBJ databases">
        <title>Genome comparisons provide insights into the role of secondary metabolites in the pathogenic phase of the Photorhabdus life cycle.</title>
        <authorList>
            <person name="Tobias N.J."/>
            <person name="Mishra B."/>
            <person name="Gupta D.K."/>
            <person name="Thines M."/>
            <person name="Stinear T.P."/>
            <person name="Bode H.B."/>
        </authorList>
    </citation>
    <scope>NUCLEOTIDE SEQUENCE [LARGE SCALE GENOMIC DNA]</scope>
    <source>
        <strain evidence="1 2">PB68.1</strain>
    </source>
</reference>